<evidence type="ECO:0000256" key="3">
    <source>
        <dbReference type="ARBA" id="ARBA00022630"/>
    </source>
</evidence>
<dbReference type="Gene3D" id="3.30.43.10">
    <property type="entry name" value="Uridine Diphospho-n-acetylenolpyruvylglucosamine Reductase, domain 2"/>
    <property type="match status" value="1"/>
</dbReference>
<dbReference type="Gene3D" id="3.30.70.2190">
    <property type="match status" value="1"/>
</dbReference>
<dbReference type="Proteomes" id="UP000294881">
    <property type="component" value="Unassembled WGS sequence"/>
</dbReference>
<comment type="cofactor">
    <cofactor evidence="1">
        <name>FAD</name>
        <dbReference type="ChEBI" id="CHEBI:57692"/>
    </cofactor>
</comment>
<dbReference type="PANTHER" id="PTHR43716">
    <property type="entry name" value="D-2-HYDROXYGLUTARATE DEHYDROGENASE, MITOCHONDRIAL"/>
    <property type="match status" value="1"/>
</dbReference>
<protein>
    <submittedName>
        <fullName evidence="6">FAD/FMN-containing dehydrogenase</fullName>
    </submittedName>
</protein>
<dbReference type="RefSeq" id="WP_132002287.1">
    <property type="nucleotide sequence ID" value="NZ_JBHUNN010000002.1"/>
</dbReference>
<comment type="similarity">
    <text evidence="2">Belongs to the FAD-binding oxidoreductase/transferase type 4 family.</text>
</comment>
<proteinExistence type="inferred from homology"/>
<dbReference type="PANTHER" id="PTHR43716:SF2">
    <property type="entry name" value="BLL6224 PROTEIN"/>
    <property type="match status" value="1"/>
</dbReference>
<dbReference type="SUPFAM" id="SSF56176">
    <property type="entry name" value="FAD-binding/transporter-associated domain-like"/>
    <property type="match status" value="1"/>
</dbReference>
<dbReference type="Gene3D" id="1.10.45.10">
    <property type="entry name" value="Vanillyl-alcohol Oxidase, Chain A, domain 4"/>
    <property type="match status" value="1"/>
</dbReference>
<dbReference type="SUPFAM" id="SSF55103">
    <property type="entry name" value="FAD-linked oxidases, C-terminal domain"/>
    <property type="match status" value="1"/>
</dbReference>
<evidence type="ECO:0000259" key="5">
    <source>
        <dbReference type="PROSITE" id="PS51387"/>
    </source>
</evidence>
<feature type="domain" description="FAD-binding PCMH-type" evidence="5">
    <location>
        <begin position="48"/>
        <end position="229"/>
    </location>
</feature>
<gene>
    <name evidence="6" type="ORF">EV666_101450</name>
</gene>
<evidence type="ECO:0000256" key="2">
    <source>
        <dbReference type="ARBA" id="ARBA00008000"/>
    </source>
</evidence>
<dbReference type="InterPro" id="IPR016164">
    <property type="entry name" value="FAD-linked_Oxase-like_C"/>
</dbReference>
<keyword evidence="7" id="KW-1185">Reference proteome</keyword>
<dbReference type="InterPro" id="IPR006094">
    <property type="entry name" value="Oxid_FAD_bind_N"/>
</dbReference>
<comment type="caution">
    <text evidence="6">The sequence shown here is derived from an EMBL/GenBank/DDBJ whole genome shotgun (WGS) entry which is preliminary data.</text>
</comment>
<dbReference type="OrthoDB" id="9809290at2"/>
<evidence type="ECO:0000256" key="4">
    <source>
        <dbReference type="ARBA" id="ARBA00022827"/>
    </source>
</evidence>
<evidence type="ECO:0000256" key="1">
    <source>
        <dbReference type="ARBA" id="ARBA00001974"/>
    </source>
</evidence>
<name>A0A4R2GYM5_9HYPH</name>
<dbReference type="InterPro" id="IPR016169">
    <property type="entry name" value="FAD-bd_PCMH_sub2"/>
</dbReference>
<dbReference type="Gene3D" id="3.30.465.10">
    <property type="match status" value="1"/>
</dbReference>
<dbReference type="Pfam" id="PF01565">
    <property type="entry name" value="FAD_binding_4"/>
    <property type="match status" value="1"/>
</dbReference>
<dbReference type="GO" id="GO:0022904">
    <property type="term" value="P:respiratory electron transport chain"/>
    <property type="evidence" value="ECO:0007669"/>
    <property type="project" value="TreeGrafter"/>
</dbReference>
<dbReference type="GO" id="GO:0071949">
    <property type="term" value="F:FAD binding"/>
    <property type="evidence" value="ECO:0007669"/>
    <property type="project" value="InterPro"/>
</dbReference>
<keyword evidence="3" id="KW-0285">Flavoprotein</keyword>
<dbReference type="InterPro" id="IPR016171">
    <property type="entry name" value="Vanillyl_alc_oxidase_C-sub2"/>
</dbReference>
<dbReference type="InterPro" id="IPR016167">
    <property type="entry name" value="FAD-bd_PCMH_sub1"/>
</dbReference>
<accession>A0A4R2GYM5</accession>
<reference evidence="6 7" key="1">
    <citation type="submission" date="2019-03" db="EMBL/GenBank/DDBJ databases">
        <title>Genomic Encyclopedia of Type Strains, Phase IV (KMG-IV): sequencing the most valuable type-strain genomes for metagenomic binning, comparative biology and taxonomic classification.</title>
        <authorList>
            <person name="Goeker M."/>
        </authorList>
    </citation>
    <scope>NUCLEOTIDE SEQUENCE [LARGE SCALE GENOMIC DNA]</scope>
    <source>
        <strain evidence="6 7">DSM 22958</strain>
    </source>
</reference>
<dbReference type="FunFam" id="1.10.45.10:FF:000001">
    <property type="entry name" value="D-lactate dehydrogenase mitochondrial"/>
    <property type="match status" value="1"/>
</dbReference>
<dbReference type="InterPro" id="IPR051264">
    <property type="entry name" value="FAD-oxidored/transferase_4"/>
</dbReference>
<keyword evidence="4" id="KW-0274">FAD</keyword>
<dbReference type="Pfam" id="PF02913">
    <property type="entry name" value="FAD-oxidase_C"/>
    <property type="match status" value="1"/>
</dbReference>
<evidence type="ECO:0000313" key="7">
    <source>
        <dbReference type="Proteomes" id="UP000294881"/>
    </source>
</evidence>
<dbReference type="InterPro" id="IPR036318">
    <property type="entry name" value="FAD-bd_PCMH-like_sf"/>
</dbReference>
<dbReference type="Gene3D" id="3.30.70.2740">
    <property type="match status" value="1"/>
</dbReference>
<dbReference type="AlphaFoldDB" id="A0A4R2GYM5"/>
<organism evidence="6 7">
    <name type="scientific">Camelimonas lactis</name>
    <dbReference type="NCBI Taxonomy" id="659006"/>
    <lineage>
        <taxon>Bacteria</taxon>
        <taxon>Pseudomonadati</taxon>
        <taxon>Pseudomonadota</taxon>
        <taxon>Alphaproteobacteria</taxon>
        <taxon>Hyphomicrobiales</taxon>
        <taxon>Chelatococcaceae</taxon>
        <taxon>Camelimonas</taxon>
    </lineage>
</organism>
<sequence length="484" mass="50668">MSKPVAVTTPTARPAVDLGGFAAIVGARHVVTAPADMEPHLREARDLYQGVARAVVKPATTEEVAAVVRHARQLGLAVVPQGGNTGLVGGQIPGGDIDAIVLSLTRMDRVREIDPLTDTMTVEAGLTLLKVQELAEQADRLFPLSLASEGSCTIGGNIAANAGGTAVLAYGNTRDLVLGLEVVLADGRVWHGLNKLRKDNTGYDLKDLFVGSEGTLGIVTAAVLKLFPRPRSRAIAFCAVATPAAALDLLMLAKRQAGSALTTFELVPRIGVEFVVKHIPGARDPLSDAAPWYVLLELSSPAESGLDEIMEGLLEAAIEGGLVTDAAIAASLDQRAAFWTLREALSEVQKHEGGSIKHDVSVPVALIPQFLDEAIACVTAMVPGCRPVPFGHMGDGNIHFNVNQPAGSGDPAEKAAYLDQWDAMNAAVHAIVARHGGSISAEHGVGRLKRDLLPGFKDPVALDLMRAVKRAVDPDGLLNPGAVL</sequence>
<dbReference type="GO" id="GO:0003824">
    <property type="term" value="F:catalytic activity"/>
    <property type="evidence" value="ECO:0007669"/>
    <property type="project" value="InterPro"/>
</dbReference>
<dbReference type="EMBL" id="SLWL01000001">
    <property type="protein sequence ID" value="TCO16197.1"/>
    <property type="molecule type" value="Genomic_DNA"/>
</dbReference>
<dbReference type="InterPro" id="IPR016166">
    <property type="entry name" value="FAD-bd_PCMH"/>
</dbReference>
<dbReference type="PROSITE" id="PS51387">
    <property type="entry name" value="FAD_PCMH"/>
    <property type="match status" value="1"/>
</dbReference>
<dbReference type="InterPro" id="IPR004113">
    <property type="entry name" value="FAD-bd_oxidored_4_C"/>
</dbReference>
<evidence type="ECO:0000313" key="6">
    <source>
        <dbReference type="EMBL" id="TCO16197.1"/>
    </source>
</evidence>